<dbReference type="SUPFAM" id="SSF53756">
    <property type="entry name" value="UDP-Glycosyltransferase/glycogen phosphorylase"/>
    <property type="match status" value="1"/>
</dbReference>
<dbReference type="InterPro" id="IPR028098">
    <property type="entry name" value="Glyco_trans_4-like_N"/>
</dbReference>
<dbReference type="FunFam" id="3.40.50.2000:FF:000119">
    <property type="entry name" value="Glycosyl transferase group 1"/>
    <property type="match status" value="1"/>
</dbReference>
<gene>
    <name evidence="4" type="ORF">SBU_000369</name>
</gene>
<organism evidence="4 5">
    <name type="scientific">Candidatus Syntropharchaeum butanivorans</name>
    <dbReference type="NCBI Taxonomy" id="1839936"/>
    <lineage>
        <taxon>Archaea</taxon>
        <taxon>Methanobacteriati</taxon>
        <taxon>Methanobacteriota</taxon>
        <taxon>Stenosarchaea group</taxon>
        <taxon>Methanomicrobia</taxon>
        <taxon>Methanosarcinales</taxon>
        <taxon>ANME-2 cluster</taxon>
        <taxon>Candidatus Syntropharchaeum</taxon>
    </lineage>
</organism>
<dbReference type="Pfam" id="PF00534">
    <property type="entry name" value="Glycos_transf_1"/>
    <property type="match status" value="1"/>
</dbReference>
<dbReference type="AlphaFoldDB" id="A0A1F2P8Y2"/>
<reference evidence="4" key="1">
    <citation type="submission" date="2016-05" db="EMBL/GenBank/DDBJ databases">
        <title>Microbial consortia oxidize butane by reversing methanogenesis.</title>
        <authorList>
            <person name="Laso-Perez R."/>
            <person name="Richter M."/>
            <person name="Wegener G."/>
            <person name="Musat F."/>
        </authorList>
    </citation>
    <scope>NUCLEOTIDE SEQUENCE [LARGE SCALE GENOMIC DNA]</scope>
    <source>
        <strain evidence="4">BOX1</strain>
    </source>
</reference>
<evidence type="ECO:0000313" key="4">
    <source>
        <dbReference type="EMBL" id="OFV67076.1"/>
    </source>
</evidence>
<sequence>MRIGIITSSMDGNRTGIGSYTYNLTRNLLRIDNENEYVLIHRYQTDNPIYREADEIIIPFPRIPLRETIGNNILLPFKLRKYKLDIIHDPSQISPFLFNPSPKKVLTIHDLTPILFPETHGGIHTFLQNNILPRSLKRVDSIIAVSNSTKNDIISYFKIAEARVKVIYNGVDEIFQVLHEDEMEDVKEKYEIKHPFILYVGTLEPRKNIPTLLRAFYLLKKKGIQHRLVIAGGKGWKYKSVYKTVNELNLQKEVIFTGYIPSEDLPKIYNAADLFIYPSLYEGFGLPPLEAMACGTPVITSNTSSLPEVVGDAGILVDPLDVKKIADVMYKVLNNMDVRDRMVKRGLERAKMFSWEKCAEETLGVYESLRV</sequence>
<proteinExistence type="predicted"/>
<evidence type="ECO:0000256" key="1">
    <source>
        <dbReference type="ARBA" id="ARBA00022679"/>
    </source>
</evidence>
<dbReference type="Proteomes" id="UP000185779">
    <property type="component" value="Unassembled WGS sequence"/>
</dbReference>
<feature type="domain" description="Glycosyl transferase family 1" evidence="2">
    <location>
        <begin position="187"/>
        <end position="347"/>
    </location>
</feature>
<dbReference type="EMBL" id="LYOR01000001">
    <property type="protein sequence ID" value="OFV67076.1"/>
    <property type="molecule type" value="Genomic_DNA"/>
</dbReference>
<evidence type="ECO:0000259" key="3">
    <source>
        <dbReference type="Pfam" id="PF13439"/>
    </source>
</evidence>
<dbReference type="InterPro" id="IPR001296">
    <property type="entry name" value="Glyco_trans_1"/>
</dbReference>
<name>A0A1F2P8Y2_9EURY</name>
<evidence type="ECO:0000259" key="2">
    <source>
        <dbReference type="Pfam" id="PF00534"/>
    </source>
</evidence>
<evidence type="ECO:0000313" key="5">
    <source>
        <dbReference type="Proteomes" id="UP000185779"/>
    </source>
</evidence>
<accession>A0A1F2P8Y2</accession>
<comment type="caution">
    <text evidence="4">The sequence shown here is derived from an EMBL/GenBank/DDBJ whole genome shotgun (WGS) entry which is preliminary data.</text>
</comment>
<dbReference type="PATRIC" id="fig|1839936.3.peg.371"/>
<dbReference type="CDD" id="cd03809">
    <property type="entry name" value="GT4_MtfB-like"/>
    <property type="match status" value="1"/>
</dbReference>
<keyword evidence="1 4" id="KW-0808">Transferase</keyword>
<protein>
    <submittedName>
        <fullName evidence="4">Group 1 glycosyl transferase</fullName>
    </submittedName>
</protein>
<dbReference type="PANTHER" id="PTHR46401">
    <property type="entry name" value="GLYCOSYLTRANSFERASE WBBK-RELATED"/>
    <property type="match status" value="1"/>
</dbReference>
<dbReference type="PANTHER" id="PTHR46401:SF2">
    <property type="entry name" value="GLYCOSYLTRANSFERASE WBBK-RELATED"/>
    <property type="match status" value="1"/>
</dbReference>
<dbReference type="STRING" id="1839936.SBU_000369"/>
<dbReference type="GO" id="GO:0016757">
    <property type="term" value="F:glycosyltransferase activity"/>
    <property type="evidence" value="ECO:0007669"/>
    <property type="project" value="InterPro"/>
</dbReference>
<feature type="domain" description="Glycosyltransferase subfamily 4-like N-terminal" evidence="3">
    <location>
        <begin position="16"/>
        <end position="172"/>
    </location>
</feature>
<dbReference type="Pfam" id="PF13439">
    <property type="entry name" value="Glyco_transf_4"/>
    <property type="match status" value="1"/>
</dbReference>
<dbReference type="Gene3D" id="3.40.50.2000">
    <property type="entry name" value="Glycogen Phosphorylase B"/>
    <property type="match status" value="2"/>
</dbReference>
<keyword evidence="5" id="KW-1185">Reference proteome</keyword>